<dbReference type="GO" id="GO:0008171">
    <property type="term" value="F:O-methyltransferase activity"/>
    <property type="evidence" value="ECO:0007669"/>
    <property type="project" value="InterPro"/>
</dbReference>
<dbReference type="SUPFAM" id="SSF46785">
    <property type="entry name" value="Winged helix' DNA-binding domain"/>
    <property type="match status" value="1"/>
</dbReference>
<evidence type="ECO:0000259" key="5">
    <source>
        <dbReference type="Pfam" id="PF00891"/>
    </source>
</evidence>
<evidence type="ECO:0000256" key="2">
    <source>
        <dbReference type="ARBA" id="ARBA00022679"/>
    </source>
</evidence>
<feature type="compositionally biased region" description="Basic and acidic residues" evidence="4">
    <location>
        <begin position="45"/>
        <end position="56"/>
    </location>
</feature>
<organism evidence="7 8">
    <name type="scientific">Colletotrichum incanum</name>
    <name type="common">Soybean anthracnose fungus</name>
    <dbReference type="NCBI Taxonomy" id="1573173"/>
    <lineage>
        <taxon>Eukaryota</taxon>
        <taxon>Fungi</taxon>
        <taxon>Dikarya</taxon>
        <taxon>Ascomycota</taxon>
        <taxon>Pezizomycotina</taxon>
        <taxon>Sordariomycetes</taxon>
        <taxon>Hypocreomycetidae</taxon>
        <taxon>Glomerellales</taxon>
        <taxon>Glomerellaceae</taxon>
        <taxon>Colletotrichum</taxon>
        <taxon>Colletotrichum spaethianum species complex</taxon>
    </lineage>
</organism>
<evidence type="ECO:0000256" key="1">
    <source>
        <dbReference type="ARBA" id="ARBA00022603"/>
    </source>
</evidence>
<dbReference type="AlphaFoldDB" id="A0A166QPA2"/>
<dbReference type="InterPro" id="IPR029063">
    <property type="entry name" value="SAM-dependent_MTases_sf"/>
</dbReference>
<dbReference type="InterPro" id="IPR001077">
    <property type="entry name" value="COMT_C"/>
</dbReference>
<proteinExistence type="predicted"/>
<evidence type="ECO:0000259" key="6">
    <source>
        <dbReference type="Pfam" id="PF08100"/>
    </source>
</evidence>
<dbReference type="EMBL" id="LFIW01002512">
    <property type="protein sequence ID" value="KZL68184.1"/>
    <property type="molecule type" value="Genomic_DNA"/>
</dbReference>
<dbReference type="InterPro" id="IPR036388">
    <property type="entry name" value="WH-like_DNA-bd_sf"/>
</dbReference>
<dbReference type="GO" id="GO:0046983">
    <property type="term" value="F:protein dimerization activity"/>
    <property type="evidence" value="ECO:0007669"/>
    <property type="project" value="InterPro"/>
</dbReference>
<feature type="domain" description="O-methyltransferase dimerisation" evidence="6">
    <location>
        <begin position="84"/>
        <end position="162"/>
    </location>
</feature>
<accession>A0A166QPA2</accession>
<dbReference type="Pfam" id="PF08100">
    <property type="entry name" value="Dimerisation"/>
    <property type="match status" value="1"/>
</dbReference>
<dbReference type="PANTHER" id="PTHR43712:SF2">
    <property type="entry name" value="O-METHYLTRANSFERASE CICE"/>
    <property type="match status" value="1"/>
</dbReference>
<dbReference type="InterPro" id="IPR012967">
    <property type="entry name" value="COMT_dimerisation"/>
</dbReference>
<evidence type="ECO:0000313" key="7">
    <source>
        <dbReference type="EMBL" id="KZL68184.1"/>
    </source>
</evidence>
<evidence type="ECO:0000256" key="4">
    <source>
        <dbReference type="SAM" id="MobiDB-lite"/>
    </source>
</evidence>
<dbReference type="Pfam" id="PF00891">
    <property type="entry name" value="Methyltransf_2"/>
    <property type="match status" value="1"/>
</dbReference>
<keyword evidence="8" id="KW-1185">Reference proteome</keyword>
<feature type="compositionally biased region" description="Polar residues" evidence="4">
    <location>
        <begin position="34"/>
        <end position="44"/>
    </location>
</feature>
<feature type="region of interest" description="Disordered" evidence="4">
    <location>
        <begin position="34"/>
        <end position="56"/>
    </location>
</feature>
<comment type="caution">
    <text evidence="7">The sequence shown here is derived from an EMBL/GenBank/DDBJ whole genome shotgun (WGS) entry which is preliminary data.</text>
</comment>
<keyword evidence="2 7" id="KW-0808">Transferase</keyword>
<name>A0A166QPA2_COLIC</name>
<dbReference type="PANTHER" id="PTHR43712">
    <property type="entry name" value="PUTATIVE (AFU_ORTHOLOGUE AFUA_4G14580)-RELATED"/>
    <property type="match status" value="1"/>
</dbReference>
<sequence length="453" mass="49518">MATAEQQITHLRSLLDILTNSTNDLIAELSFSSSKSTAGNGATTDHTDVRIPKDPKTEEARKRIIAATASLEAAVLTPQWRLGHLAHSYFVSRALHMAVEWEIPQLLATNGPMRLDALAGKTGIVDTRKLGLVMRTLCAHHIFAETALDVFANDEASTALATDEGLANSVRYASFLFPTADVLPSLLKDPVLCASYASRDSAFSKSIGKGMGQFEYLNAHPEWRDCFNFWLASLGEHLHGLTDVRGYPWESTLQNGAVVVDVGGGLGSSIQALRTNFPDRQNDFVGIVQDQPGMIEHATAHWQKTDPQALATGAVKLTTHDFFNENPVKGADVYWFRSVIVDWQDDDLTTIFTHIKNAMAPGKSRLLIGEYIMHPTCGDDLLPDAPPPLLKNYGEFQAMGLISGFLLTVSPNGCQRTVHQVSNVVEAAGLKIVKVWICRGLGNVIECRLKEDV</sequence>
<dbReference type="OrthoDB" id="2410195at2759"/>
<dbReference type="PROSITE" id="PS51683">
    <property type="entry name" value="SAM_OMT_II"/>
    <property type="match status" value="1"/>
</dbReference>
<evidence type="ECO:0000256" key="3">
    <source>
        <dbReference type="ARBA" id="ARBA00022691"/>
    </source>
</evidence>
<feature type="domain" description="O-methyltransferase C-terminal" evidence="5">
    <location>
        <begin position="201"/>
        <end position="372"/>
    </location>
</feature>
<reference evidence="7 8" key="1">
    <citation type="submission" date="2015-06" db="EMBL/GenBank/DDBJ databases">
        <title>Survival trade-offs in plant roots during colonization by closely related pathogenic and mutualistic fungi.</title>
        <authorList>
            <person name="Hacquard S."/>
            <person name="Kracher B."/>
            <person name="Hiruma K."/>
            <person name="Weinman A."/>
            <person name="Muench P."/>
            <person name="Garrido Oter R."/>
            <person name="Ver Loren van Themaat E."/>
            <person name="Dallerey J.-F."/>
            <person name="Damm U."/>
            <person name="Henrissat B."/>
            <person name="Lespinet O."/>
            <person name="Thon M."/>
            <person name="Kemen E."/>
            <person name="McHardy A.C."/>
            <person name="Schulze-Lefert P."/>
            <person name="O'Connell R.J."/>
        </authorList>
    </citation>
    <scope>NUCLEOTIDE SEQUENCE [LARGE SCALE GENOMIC DNA]</scope>
    <source>
        <strain evidence="7 8">MAFF 238704</strain>
    </source>
</reference>
<dbReference type="InterPro" id="IPR036390">
    <property type="entry name" value="WH_DNA-bd_sf"/>
</dbReference>
<dbReference type="Gene3D" id="1.10.10.10">
    <property type="entry name" value="Winged helix-like DNA-binding domain superfamily/Winged helix DNA-binding domain"/>
    <property type="match status" value="1"/>
</dbReference>
<dbReference type="Proteomes" id="UP000076584">
    <property type="component" value="Unassembled WGS sequence"/>
</dbReference>
<dbReference type="SUPFAM" id="SSF53335">
    <property type="entry name" value="S-adenosyl-L-methionine-dependent methyltransferases"/>
    <property type="match status" value="1"/>
</dbReference>
<keyword evidence="3" id="KW-0949">S-adenosyl-L-methionine</keyword>
<dbReference type="InterPro" id="IPR016461">
    <property type="entry name" value="COMT-like"/>
</dbReference>
<evidence type="ECO:0000313" key="8">
    <source>
        <dbReference type="Proteomes" id="UP000076584"/>
    </source>
</evidence>
<dbReference type="Gene3D" id="3.40.50.150">
    <property type="entry name" value="Vaccinia Virus protein VP39"/>
    <property type="match status" value="1"/>
</dbReference>
<gene>
    <name evidence="7" type="ORF">CI238_08881</name>
</gene>
<dbReference type="GO" id="GO:0032259">
    <property type="term" value="P:methylation"/>
    <property type="evidence" value="ECO:0007669"/>
    <property type="project" value="UniProtKB-KW"/>
</dbReference>
<keyword evidence="1 7" id="KW-0489">Methyltransferase</keyword>
<protein>
    <submittedName>
        <fullName evidence="7">O-methyltransferase</fullName>
    </submittedName>
</protein>